<protein>
    <submittedName>
        <fullName evidence="1">Uncharacterized protein</fullName>
    </submittedName>
</protein>
<keyword evidence="2" id="KW-1185">Reference proteome</keyword>
<reference evidence="1 2" key="1">
    <citation type="submission" date="2023-01" db="EMBL/GenBank/DDBJ databases">
        <authorList>
            <person name="Kreplak J."/>
        </authorList>
    </citation>
    <scope>NUCLEOTIDE SEQUENCE [LARGE SCALE GENOMIC DNA]</scope>
</reference>
<evidence type="ECO:0000313" key="1">
    <source>
        <dbReference type="EMBL" id="CAI8613989.1"/>
    </source>
</evidence>
<sequence>MEIACDSEGPRVFRPNNQQHYPFKFFSVITKKKGKHDVKEEQCVLEIIRVTCDCWSYSQTPSLPRSKLNTSRISSAAVQNLHQPPHSLQSQLTVHGNVAAKLSSFIFSNRCNLTVLPSTFSDSYYFALHPKLCRAEYRLHGDKG</sequence>
<gene>
    <name evidence="1" type="ORF">VFH_V107720</name>
</gene>
<dbReference type="EMBL" id="OX451740">
    <property type="protein sequence ID" value="CAI8613989.1"/>
    <property type="molecule type" value="Genomic_DNA"/>
</dbReference>
<accession>A0AAV1AY46</accession>
<dbReference type="Proteomes" id="UP001157006">
    <property type="component" value="Chromosome 5"/>
</dbReference>
<evidence type="ECO:0000313" key="2">
    <source>
        <dbReference type="Proteomes" id="UP001157006"/>
    </source>
</evidence>
<name>A0AAV1AY46_VICFA</name>
<proteinExistence type="predicted"/>
<dbReference type="AlphaFoldDB" id="A0AAV1AY46"/>
<organism evidence="1 2">
    <name type="scientific">Vicia faba</name>
    <name type="common">Broad bean</name>
    <name type="synonym">Faba vulgaris</name>
    <dbReference type="NCBI Taxonomy" id="3906"/>
    <lineage>
        <taxon>Eukaryota</taxon>
        <taxon>Viridiplantae</taxon>
        <taxon>Streptophyta</taxon>
        <taxon>Embryophyta</taxon>
        <taxon>Tracheophyta</taxon>
        <taxon>Spermatophyta</taxon>
        <taxon>Magnoliopsida</taxon>
        <taxon>eudicotyledons</taxon>
        <taxon>Gunneridae</taxon>
        <taxon>Pentapetalae</taxon>
        <taxon>rosids</taxon>
        <taxon>fabids</taxon>
        <taxon>Fabales</taxon>
        <taxon>Fabaceae</taxon>
        <taxon>Papilionoideae</taxon>
        <taxon>50 kb inversion clade</taxon>
        <taxon>NPAAA clade</taxon>
        <taxon>Hologalegina</taxon>
        <taxon>IRL clade</taxon>
        <taxon>Fabeae</taxon>
        <taxon>Vicia</taxon>
    </lineage>
</organism>